<sequence length="535" mass="55330">MIFGETPVGEAEGAILAHSVSAGASSLRKGHVLTHDDIAALRTAGVQHVTVARLEAGDIDENDAASRLARALGIEGVRVGPATTGRVNLFALASGLFTVDPAVIDGINAVDPAVTIATLKNYDRVQPGQMVATVKIIPFAVSAAVIEQIETQISGRMAFGIRPFHKQSVGLIQTVMPSVKPGVFDKTKRVMEARVVRNAGVISGEMRVSHRMADLTEAIRQMSAKSDVLIVFGASAVADPADIVPQAIGEAGGTVHHIGMPVDPGNLLILGELDGKPVIGAPGCARSPKENGFDWVFDRLMADVSVTPKDIIGMGVGGLLMEIPSRPQPRQAEPAARPVCVAIALLAAGQSSRMGGPNKLLARIDGEPIVRLSADRALRSGGNPVIAVCGHMADEITATLAGLDLVIAHNAAYATGIASSIKAALLHVPADADGMMVLLADMPALGPEHLRRLISSFAKAGGGAVVRAAFDGKRGNPVILPRSLFGAIERLTGDVGARHLIETGDTPVIDVEIGPAAMVDVDTPDDLRTAGGVIA</sequence>
<keyword evidence="1" id="KW-0460">Magnesium</keyword>
<dbReference type="EMBL" id="PVBR01000005">
    <property type="protein sequence ID" value="PRD43791.1"/>
    <property type="molecule type" value="Genomic_DNA"/>
</dbReference>
<dbReference type="SUPFAM" id="SSF53448">
    <property type="entry name" value="Nucleotide-diphospho-sugar transferases"/>
    <property type="match status" value="1"/>
</dbReference>
<keyword evidence="3" id="KW-0808">Transferase</keyword>
<dbReference type="CDD" id="cd03522">
    <property type="entry name" value="MoeA_like"/>
    <property type="match status" value="1"/>
</dbReference>
<dbReference type="PIRSF" id="PIRSF036626">
    <property type="entry name" value="MPTBd_MobAlike"/>
    <property type="match status" value="1"/>
</dbReference>
<dbReference type="SUPFAM" id="SSF53218">
    <property type="entry name" value="Molybdenum cofactor biosynthesis proteins"/>
    <property type="match status" value="1"/>
</dbReference>
<proteinExistence type="predicted"/>
<protein>
    <submittedName>
        <fullName evidence="3">4-diphosphocytidyl-2C-methyl-D-erythritol kinase</fullName>
    </submittedName>
</protein>
<accession>A0A2S9ITF7</accession>
<organism evidence="3 4">
    <name type="scientific">Phyllobacterium phragmitis</name>
    <dbReference type="NCBI Taxonomy" id="2670329"/>
    <lineage>
        <taxon>Bacteria</taxon>
        <taxon>Pseudomonadati</taxon>
        <taxon>Pseudomonadota</taxon>
        <taxon>Alphaproteobacteria</taxon>
        <taxon>Hyphomicrobiales</taxon>
        <taxon>Phyllobacteriaceae</taxon>
        <taxon>Phyllobacterium</taxon>
    </lineage>
</organism>
<dbReference type="Gene3D" id="3.40.980.10">
    <property type="entry name" value="MoaB/Mog-like domain"/>
    <property type="match status" value="1"/>
</dbReference>
<dbReference type="RefSeq" id="WP_105741413.1">
    <property type="nucleotide sequence ID" value="NZ_PVBR01000005.1"/>
</dbReference>
<dbReference type="Pfam" id="PF12804">
    <property type="entry name" value="NTP_transf_3"/>
    <property type="match status" value="1"/>
</dbReference>
<dbReference type="GO" id="GO:0016301">
    <property type="term" value="F:kinase activity"/>
    <property type="evidence" value="ECO:0007669"/>
    <property type="project" value="UniProtKB-KW"/>
</dbReference>
<dbReference type="PANTHER" id="PTHR43777:SF1">
    <property type="entry name" value="MOLYBDENUM COFACTOR CYTIDYLYLTRANSFERASE"/>
    <property type="match status" value="1"/>
</dbReference>
<feature type="domain" description="MoaB/Mog" evidence="2">
    <location>
        <begin position="170"/>
        <end position="302"/>
    </location>
</feature>
<dbReference type="GO" id="GO:0016779">
    <property type="term" value="F:nucleotidyltransferase activity"/>
    <property type="evidence" value="ECO:0007669"/>
    <property type="project" value="UniProtKB-ARBA"/>
</dbReference>
<evidence type="ECO:0000256" key="1">
    <source>
        <dbReference type="ARBA" id="ARBA00022842"/>
    </source>
</evidence>
<dbReference type="AlphaFoldDB" id="A0A2S9ITF7"/>
<evidence type="ECO:0000313" key="4">
    <source>
        <dbReference type="Proteomes" id="UP000239434"/>
    </source>
</evidence>
<keyword evidence="3" id="KW-0418">Kinase</keyword>
<dbReference type="Proteomes" id="UP000239434">
    <property type="component" value="Unassembled WGS sequence"/>
</dbReference>
<dbReference type="InterPro" id="IPR029044">
    <property type="entry name" value="Nucleotide-diphossugar_trans"/>
</dbReference>
<dbReference type="PANTHER" id="PTHR43777">
    <property type="entry name" value="MOLYBDENUM COFACTOR CYTIDYLYLTRANSFERASE"/>
    <property type="match status" value="1"/>
</dbReference>
<dbReference type="SMART" id="SM00852">
    <property type="entry name" value="MoCF_biosynth"/>
    <property type="match status" value="1"/>
</dbReference>
<name>A0A2S9ITF7_9HYPH</name>
<dbReference type="Gene3D" id="3.90.550.10">
    <property type="entry name" value="Spore Coat Polysaccharide Biosynthesis Protein SpsA, Chain A"/>
    <property type="match status" value="1"/>
</dbReference>
<evidence type="ECO:0000259" key="2">
    <source>
        <dbReference type="SMART" id="SM00852"/>
    </source>
</evidence>
<dbReference type="CDD" id="cd04182">
    <property type="entry name" value="GT_2_like_f"/>
    <property type="match status" value="1"/>
</dbReference>
<keyword evidence="4" id="KW-1185">Reference proteome</keyword>
<gene>
    <name evidence="3" type="ORF">C5748_07905</name>
</gene>
<dbReference type="InterPro" id="IPR036425">
    <property type="entry name" value="MoaB/Mog-like_dom_sf"/>
</dbReference>
<dbReference type="InterPro" id="IPR012184">
    <property type="entry name" value="Bifunc_Mopterin-bd"/>
</dbReference>
<reference evidence="3 4" key="1">
    <citation type="submission" date="2018-02" db="EMBL/GenBank/DDBJ databases">
        <title>The draft genome of Phyllobacterium sp. 1N-3.</title>
        <authorList>
            <person name="Liu L."/>
            <person name="Li L."/>
            <person name="Zhang X."/>
            <person name="Wang T."/>
            <person name="Liang L."/>
        </authorList>
    </citation>
    <scope>NUCLEOTIDE SEQUENCE [LARGE SCALE GENOMIC DNA]</scope>
    <source>
        <strain evidence="3 4">1N-3</strain>
    </source>
</reference>
<dbReference type="InterPro" id="IPR025877">
    <property type="entry name" value="MobA-like_NTP_Trfase"/>
</dbReference>
<evidence type="ECO:0000313" key="3">
    <source>
        <dbReference type="EMBL" id="PRD43791.1"/>
    </source>
</evidence>
<dbReference type="InterPro" id="IPR001453">
    <property type="entry name" value="MoaB/Mog_dom"/>
</dbReference>
<comment type="caution">
    <text evidence="3">The sequence shown here is derived from an EMBL/GenBank/DDBJ whole genome shotgun (WGS) entry which is preliminary data.</text>
</comment>